<dbReference type="InterPro" id="IPR042233">
    <property type="entry name" value="Cell_div_ZapA_N"/>
</dbReference>
<dbReference type="GO" id="GO:0051301">
    <property type="term" value="P:cell division"/>
    <property type="evidence" value="ECO:0007669"/>
    <property type="project" value="UniProtKB-KW"/>
</dbReference>
<accession>A0A1G8J3I8</accession>
<keyword evidence="2" id="KW-0131">Cell cycle</keyword>
<keyword evidence="3" id="KW-1185">Reference proteome</keyword>
<name>A0A1G8J3I8_9RHOB</name>
<dbReference type="Proteomes" id="UP000199382">
    <property type="component" value="Unassembled WGS sequence"/>
</dbReference>
<gene>
    <name evidence="2" type="ORF">SAMN04488026_1001196</name>
</gene>
<dbReference type="InterPro" id="IPR036192">
    <property type="entry name" value="Cell_div_ZapA-like_sf"/>
</dbReference>
<sequence length="131" mass="14313">MPEVKIEIGGKEFAVACQDGEEQYLRDAAAMLDREARGLVSQIGRMPESRMLLMAGLMLADRTAAYEQKAAAAEEKLARQERLIEEMEAMPAPEPERVEVAVIPSQVTDTLAELAARAEALAALAEERSAR</sequence>
<organism evidence="2 3">
    <name type="scientific">Aliiruegeria lutimaris</name>
    <dbReference type="NCBI Taxonomy" id="571298"/>
    <lineage>
        <taxon>Bacteria</taxon>
        <taxon>Pseudomonadati</taxon>
        <taxon>Pseudomonadota</taxon>
        <taxon>Alphaproteobacteria</taxon>
        <taxon>Rhodobacterales</taxon>
        <taxon>Roseobacteraceae</taxon>
        <taxon>Aliiruegeria</taxon>
    </lineage>
</organism>
<keyword evidence="1" id="KW-0175">Coiled coil</keyword>
<dbReference type="STRING" id="571298.SAMN04488026_1001196"/>
<reference evidence="2 3" key="1">
    <citation type="submission" date="2016-10" db="EMBL/GenBank/DDBJ databases">
        <authorList>
            <person name="de Groot N.N."/>
        </authorList>
    </citation>
    <scope>NUCLEOTIDE SEQUENCE [LARGE SCALE GENOMIC DNA]</scope>
    <source>
        <strain evidence="2 3">DSM 25294</strain>
    </source>
</reference>
<protein>
    <submittedName>
        <fullName evidence="2">Cell division protein ZapA</fullName>
    </submittedName>
</protein>
<keyword evidence="2" id="KW-0132">Cell division</keyword>
<evidence type="ECO:0000313" key="2">
    <source>
        <dbReference type="EMBL" id="SDI25230.1"/>
    </source>
</evidence>
<dbReference type="AlphaFoldDB" id="A0A1G8J3I8"/>
<dbReference type="OrthoDB" id="9797575at2"/>
<dbReference type="RefSeq" id="WP_093147590.1">
    <property type="nucleotide sequence ID" value="NZ_FNEK01000001.1"/>
</dbReference>
<evidence type="ECO:0000313" key="3">
    <source>
        <dbReference type="Proteomes" id="UP000199382"/>
    </source>
</evidence>
<dbReference type="SUPFAM" id="SSF102829">
    <property type="entry name" value="Cell division protein ZapA-like"/>
    <property type="match status" value="1"/>
</dbReference>
<proteinExistence type="predicted"/>
<dbReference type="Pfam" id="PF05164">
    <property type="entry name" value="ZapA"/>
    <property type="match status" value="1"/>
</dbReference>
<dbReference type="EMBL" id="FNEK01000001">
    <property type="protein sequence ID" value="SDI25230.1"/>
    <property type="molecule type" value="Genomic_DNA"/>
</dbReference>
<dbReference type="Gene3D" id="3.30.160.880">
    <property type="entry name" value="Cell division protein ZapA protomer, N-terminal domain"/>
    <property type="match status" value="1"/>
</dbReference>
<evidence type="ECO:0000256" key="1">
    <source>
        <dbReference type="SAM" id="Coils"/>
    </source>
</evidence>
<feature type="coiled-coil region" evidence="1">
    <location>
        <begin position="63"/>
        <end position="90"/>
    </location>
</feature>
<dbReference type="InterPro" id="IPR007838">
    <property type="entry name" value="Cell_div_ZapA-like"/>
</dbReference>